<evidence type="ECO:0000256" key="1">
    <source>
        <dbReference type="SAM" id="SignalP"/>
    </source>
</evidence>
<gene>
    <name evidence="2" type="ORF">ACFPCY_38395</name>
</gene>
<feature type="chain" id="PRO_5046399333" description="Secreted protein" evidence="1">
    <location>
        <begin position="28"/>
        <end position="175"/>
    </location>
</feature>
<organism evidence="2 3">
    <name type="scientific">Actinomadura gamaensis</name>
    <dbReference type="NCBI Taxonomy" id="1763541"/>
    <lineage>
        <taxon>Bacteria</taxon>
        <taxon>Bacillati</taxon>
        <taxon>Actinomycetota</taxon>
        <taxon>Actinomycetes</taxon>
        <taxon>Streptosporangiales</taxon>
        <taxon>Thermomonosporaceae</taxon>
        <taxon>Actinomadura</taxon>
    </lineage>
</organism>
<evidence type="ECO:0000313" key="2">
    <source>
        <dbReference type="EMBL" id="MFC4913221.1"/>
    </source>
</evidence>
<keyword evidence="1" id="KW-0732">Signal</keyword>
<protein>
    <recommendedName>
        <fullName evidence="4">Secreted protein</fullName>
    </recommendedName>
</protein>
<comment type="caution">
    <text evidence="2">The sequence shown here is derived from an EMBL/GenBank/DDBJ whole genome shotgun (WGS) entry which is preliminary data.</text>
</comment>
<name>A0ABV9UDG1_9ACTN</name>
<dbReference type="EMBL" id="JBHSIT010000015">
    <property type="protein sequence ID" value="MFC4913221.1"/>
    <property type="molecule type" value="Genomic_DNA"/>
</dbReference>
<evidence type="ECO:0000313" key="3">
    <source>
        <dbReference type="Proteomes" id="UP001595872"/>
    </source>
</evidence>
<dbReference type="Proteomes" id="UP001595872">
    <property type="component" value="Unassembled WGS sequence"/>
</dbReference>
<proteinExistence type="predicted"/>
<keyword evidence="3" id="KW-1185">Reference proteome</keyword>
<accession>A0ABV9UDG1</accession>
<reference evidence="3" key="1">
    <citation type="journal article" date="2019" name="Int. J. Syst. Evol. Microbiol.">
        <title>The Global Catalogue of Microorganisms (GCM) 10K type strain sequencing project: providing services to taxonomists for standard genome sequencing and annotation.</title>
        <authorList>
            <consortium name="The Broad Institute Genomics Platform"/>
            <consortium name="The Broad Institute Genome Sequencing Center for Infectious Disease"/>
            <person name="Wu L."/>
            <person name="Ma J."/>
        </authorList>
    </citation>
    <scope>NUCLEOTIDE SEQUENCE [LARGE SCALE GENOMIC DNA]</scope>
    <source>
        <strain evidence="3">KLKA75</strain>
    </source>
</reference>
<sequence>MRRIATVAITSGALVAGLLATGGNAFADDGQTLKGSGAAPTAPAPSLAKGEMQAQGKHRFTLKYSNLSATSAWGDYWWGRYKYKGRYYRTRVVDGYVRDNKRGLNSCMEVVFYAGKGQNFRPDAEVIYNRRGKGTTDHRAIQSWNVGKMYMRECEGYPTKHGFHISHAGSWRVFY</sequence>
<evidence type="ECO:0008006" key="4">
    <source>
        <dbReference type="Google" id="ProtNLM"/>
    </source>
</evidence>
<dbReference type="RefSeq" id="WP_378263925.1">
    <property type="nucleotide sequence ID" value="NZ_JBHSIT010000015.1"/>
</dbReference>
<feature type="signal peptide" evidence="1">
    <location>
        <begin position="1"/>
        <end position="27"/>
    </location>
</feature>